<reference evidence="3" key="1">
    <citation type="submission" date="2022-11" db="UniProtKB">
        <authorList>
            <consortium name="WormBaseParasite"/>
        </authorList>
    </citation>
    <scope>IDENTIFICATION</scope>
</reference>
<keyword evidence="1" id="KW-1133">Transmembrane helix</keyword>
<dbReference type="Proteomes" id="UP000887564">
    <property type="component" value="Unplaced"/>
</dbReference>
<evidence type="ECO:0000313" key="2">
    <source>
        <dbReference type="Proteomes" id="UP000887564"/>
    </source>
</evidence>
<protein>
    <submittedName>
        <fullName evidence="3">Uncharacterized protein</fullName>
    </submittedName>
</protein>
<feature type="transmembrane region" description="Helical" evidence="1">
    <location>
        <begin position="74"/>
        <end position="94"/>
    </location>
</feature>
<name>A0A914RXE1_PAREQ</name>
<evidence type="ECO:0000313" key="3">
    <source>
        <dbReference type="WBParaSite" id="PEQ_0001099301-mRNA-1"/>
    </source>
</evidence>
<accession>A0A914RXE1</accession>
<dbReference type="WBParaSite" id="PEQ_0001099301-mRNA-1">
    <property type="protein sequence ID" value="PEQ_0001099301-mRNA-1"/>
    <property type="gene ID" value="PEQ_0001099301"/>
</dbReference>
<keyword evidence="2" id="KW-1185">Reference proteome</keyword>
<evidence type="ECO:0000256" key="1">
    <source>
        <dbReference type="SAM" id="Phobius"/>
    </source>
</evidence>
<dbReference type="AlphaFoldDB" id="A0A914RXE1"/>
<feature type="transmembrane region" description="Helical" evidence="1">
    <location>
        <begin position="46"/>
        <end position="65"/>
    </location>
</feature>
<organism evidence="2 3">
    <name type="scientific">Parascaris equorum</name>
    <name type="common">Equine roundworm</name>
    <dbReference type="NCBI Taxonomy" id="6256"/>
    <lineage>
        <taxon>Eukaryota</taxon>
        <taxon>Metazoa</taxon>
        <taxon>Ecdysozoa</taxon>
        <taxon>Nematoda</taxon>
        <taxon>Chromadorea</taxon>
        <taxon>Rhabditida</taxon>
        <taxon>Spirurina</taxon>
        <taxon>Ascaridomorpha</taxon>
        <taxon>Ascaridoidea</taxon>
        <taxon>Ascarididae</taxon>
        <taxon>Parascaris</taxon>
    </lineage>
</organism>
<sequence length="144" mass="16336">MRVWPSNRLEPEHRIPLQEQFVKAVAIFKVLIALYLDTFICLSYGVVYAAFMSCALLGSVSSRLYQKHVMATRVICASSCACLVALVLAVFVIPSSPSDWSTYLFDILLLLFCLFEFAVGSYLPSMNKLQVPFYFIHFAICMVW</sequence>
<proteinExistence type="predicted"/>
<keyword evidence="1" id="KW-0472">Membrane</keyword>
<keyword evidence="1" id="KW-0812">Transmembrane</keyword>
<feature type="transmembrane region" description="Helical" evidence="1">
    <location>
        <begin position="100"/>
        <end position="123"/>
    </location>
</feature>